<evidence type="ECO:0000256" key="1">
    <source>
        <dbReference type="SAM" id="Phobius"/>
    </source>
</evidence>
<evidence type="ECO:0000313" key="2">
    <source>
        <dbReference type="EMBL" id="KIJ27243.1"/>
    </source>
</evidence>
<proteinExistence type="predicted"/>
<dbReference type="Proteomes" id="UP000054279">
    <property type="component" value="Unassembled WGS sequence"/>
</dbReference>
<dbReference type="HOGENOM" id="CLU_095393_0_0_1"/>
<reference evidence="2 3" key="1">
    <citation type="submission" date="2014-06" db="EMBL/GenBank/DDBJ databases">
        <title>Evolutionary Origins and Diversification of the Mycorrhizal Mutualists.</title>
        <authorList>
            <consortium name="DOE Joint Genome Institute"/>
            <consortium name="Mycorrhizal Genomics Consortium"/>
            <person name="Kohler A."/>
            <person name="Kuo A."/>
            <person name="Nagy L.G."/>
            <person name="Floudas D."/>
            <person name="Copeland A."/>
            <person name="Barry K.W."/>
            <person name="Cichocki N."/>
            <person name="Veneault-Fourrey C."/>
            <person name="LaButti K."/>
            <person name="Lindquist E.A."/>
            <person name="Lipzen A."/>
            <person name="Lundell T."/>
            <person name="Morin E."/>
            <person name="Murat C."/>
            <person name="Riley R."/>
            <person name="Ohm R."/>
            <person name="Sun H."/>
            <person name="Tunlid A."/>
            <person name="Henrissat B."/>
            <person name="Grigoriev I.V."/>
            <person name="Hibbett D.S."/>
            <person name="Martin F."/>
        </authorList>
    </citation>
    <scope>NUCLEOTIDE SEQUENCE [LARGE SCALE GENOMIC DNA]</scope>
    <source>
        <strain evidence="2 3">SS14</strain>
    </source>
</reference>
<sequence>MPDAHPFQYLRSNEFRTLMYGLVNDLADPQPQKPNRTLTAGLSMVGTIAGIVSALAGPVAPIVVPIVAGAILDMWLFQVYRQSDDTLRRLLAYIVNLTLVMQNIFWLTTMTEGHPITRRLIKLAFKSYQESTEKTQVHNDLYEYVKQAGLIERAGRDSVLEKIEQLINRNRIDSAEMHSLKDRISGIDLRAEDEPWDVGSDSSVNT</sequence>
<keyword evidence="1" id="KW-1133">Transmembrane helix</keyword>
<feature type="transmembrane region" description="Helical" evidence="1">
    <location>
        <begin position="90"/>
        <end position="108"/>
    </location>
</feature>
<name>A0A0C9TDD7_SPHS4</name>
<evidence type="ECO:0000313" key="3">
    <source>
        <dbReference type="Proteomes" id="UP000054279"/>
    </source>
</evidence>
<dbReference type="AlphaFoldDB" id="A0A0C9TDD7"/>
<accession>A0A0C9TDD7</accession>
<dbReference type="OrthoDB" id="391988at2759"/>
<keyword evidence="1" id="KW-0812">Transmembrane</keyword>
<organism evidence="2 3">
    <name type="scientific">Sphaerobolus stellatus (strain SS14)</name>
    <dbReference type="NCBI Taxonomy" id="990650"/>
    <lineage>
        <taxon>Eukaryota</taxon>
        <taxon>Fungi</taxon>
        <taxon>Dikarya</taxon>
        <taxon>Basidiomycota</taxon>
        <taxon>Agaricomycotina</taxon>
        <taxon>Agaricomycetes</taxon>
        <taxon>Phallomycetidae</taxon>
        <taxon>Geastrales</taxon>
        <taxon>Sphaerobolaceae</taxon>
        <taxon>Sphaerobolus</taxon>
    </lineage>
</organism>
<protein>
    <submittedName>
        <fullName evidence="2">Uncharacterized protein</fullName>
    </submittedName>
</protein>
<gene>
    <name evidence="2" type="ORF">M422DRAFT_784985</name>
</gene>
<keyword evidence="1" id="KW-0472">Membrane</keyword>
<keyword evidence="3" id="KW-1185">Reference proteome</keyword>
<dbReference type="EMBL" id="KN837342">
    <property type="protein sequence ID" value="KIJ27243.1"/>
    <property type="molecule type" value="Genomic_DNA"/>
</dbReference>